<comment type="caution">
    <text evidence="2">The sequence shown here is derived from an EMBL/GenBank/DDBJ whole genome shotgun (WGS) entry which is preliminary data.</text>
</comment>
<feature type="region of interest" description="Disordered" evidence="1">
    <location>
        <begin position="148"/>
        <end position="171"/>
    </location>
</feature>
<evidence type="ECO:0000256" key="1">
    <source>
        <dbReference type="SAM" id="MobiDB-lite"/>
    </source>
</evidence>
<protein>
    <submittedName>
        <fullName evidence="2">DUF6756 family protein</fullName>
    </submittedName>
</protein>
<dbReference type="Proteomes" id="UP001596161">
    <property type="component" value="Unassembled WGS sequence"/>
</dbReference>
<dbReference type="InterPro" id="IPR046644">
    <property type="entry name" value="DUF6756"/>
</dbReference>
<dbReference type="RefSeq" id="WP_378015887.1">
    <property type="nucleotide sequence ID" value="NZ_JBHSKT010000001.1"/>
</dbReference>
<dbReference type="Pfam" id="PF20541">
    <property type="entry name" value="DUF6756"/>
    <property type="match status" value="1"/>
</dbReference>
<gene>
    <name evidence="2" type="ORF">ACFPIB_02740</name>
</gene>
<organism evidence="2 3">
    <name type="scientific">Adhaeribacter terreus</name>
    <dbReference type="NCBI Taxonomy" id="529703"/>
    <lineage>
        <taxon>Bacteria</taxon>
        <taxon>Pseudomonadati</taxon>
        <taxon>Bacteroidota</taxon>
        <taxon>Cytophagia</taxon>
        <taxon>Cytophagales</taxon>
        <taxon>Hymenobacteraceae</taxon>
        <taxon>Adhaeribacter</taxon>
    </lineage>
</organism>
<dbReference type="EMBL" id="JBHSKT010000001">
    <property type="protein sequence ID" value="MFC5269511.1"/>
    <property type="molecule type" value="Genomic_DNA"/>
</dbReference>
<evidence type="ECO:0000313" key="2">
    <source>
        <dbReference type="EMBL" id="MFC5269511.1"/>
    </source>
</evidence>
<keyword evidence="3" id="KW-1185">Reference proteome</keyword>
<name>A0ABW0E918_9BACT</name>
<sequence>MATFRERIIGLARSLKISREQFTVGPFTHWPEIQKKIEARFVMKNRSDLTPLEWPEYFKGRQEQIPLRSFEPFELLEDLLPEGEIYWLLLPDPSAKEAKLWLFQGTVQAIQKVLSQLPKLSFYVVAKKYEWLLFYDQRDIFTALGELPEKPMPYKEPEPTLPQETPEEENS</sequence>
<proteinExistence type="predicted"/>
<feature type="compositionally biased region" description="Basic and acidic residues" evidence="1">
    <location>
        <begin position="148"/>
        <end position="158"/>
    </location>
</feature>
<reference evidence="3" key="1">
    <citation type="journal article" date="2019" name="Int. J. Syst. Evol. Microbiol.">
        <title>The Global Catalogue of Microorganisms (GCM) 10K type strain sequencing project: providing services to taxonomists for standard genome sequencing and annotation.</title>
        <authorList>
            <consortium name="The Broad Institute Genomics Platform"/>
            <consortium name="The Broad Institute Genome Sequencing Center for Infectious Disease"/>
            <person name="Wu L."/>
            <person name="Ma J."/>
        </authorList>
    </citation>
    <scope>NUCLEOTIDE SEQUENCE [LARGE SCALE GENOMIC DNA]</scope>
    <source>
        <strain evidence="3">KACC 12602</strain>
    </source>
</reference>
<evidence type="ECO:0000313" key="3">
    <source>
        <dbReference type="Proteomes" id="UP001596161"/>
    </source>
</evidence>
<accession>A0ABW0E918</accession>